<reference evidence="1" key="1">
    <citation type="submission" date="2019-08" db="EMBL/GenBank/DDBJ databases">
        <authorList>
            <person name="Kucharzyk K."/>
            <person name="Murdoch R.W."/>
            <person name="Higgins S."/>
            <person name="Loffler F."/>
        </authorList>
    </citation>
    <scope>NUCLEOTIDE SEQUENCE</scope>
</reference>
<sequence length="100" mass="11408">MLSKINGEVELLERHLSVMRVVARQGPIGIMKLTEELSQPQHRIRYSLRVLEQMQYIKATPSGAVATPKAHEMLANFDQDLEVLVKHLASLHQEKKTHKS</sequence>
<name>A0A644UVA1_9ZZZZ</name>
<dbReference type="InterPro" id="IPR036388">
    <property type="entry name" value="WH-like_DNA-bd_sf"/>
</dbReference>
<dbReference type="SUPFAM" id="SSF46785">
    <property type="entry name" value="Winged helix' DNA-binding domain"/>
    <property type="match status" value="1"/>
</dbReference>
<dbReference type="AlphaFoldDB" id="A0A644UVA1"/>
<comment type="caution">
    <text evidence="1">The sequence shown here is derived from an EMBL/GenBank/DDBJ whole genome shotgun (WGS) entry which is preliminary data.</text>
</comment>
<proteinExistence type="predicted"/>
<protein>
    <recommendedName>
        <fullName evidence="2">HTH marR-type domain-containing protein</fullName>
    </recommendedName>
</protein>
<dbReference type="EMBL" id="VSSQ01000165">
    <property type="protein sequence ID" value="MPL82645.1"/>
    <property type="molecule type" value="Genomic_DNA"/>
</dbReference>
<gene>
    <name evidence="1" type="ORF">SDC9_28593</name>
</gene>
<dbReference type="InterPro" id="IPR036390">
    <property type="entry name" value="WH_DNA-bd_sf"/>
</dbReference>
<evidence type="ECO:0008006" key="2">
    <source>
        <dbReference type="Google" id="ProtNLM"/>
    </source>
</evidence>
<accession>A0A644UVA1</accession>
<organism evidence="1">
    <name type="scientific">bioreactor metagenome</name>
    <dbReference type="NCBI Taxonomy" id="1076179"/>
    <lineage>
        <taxon>unclassified sequences</taxon>
        <taxon>metagenomes</taxon>
        <taxon>ecological metagenomes</taxon>
    </lineage>
</organism>
<dbReference type="Gene3D" id="1.10.10.10">
    <property type="entry name" value="Winged helix-like DNA-binding domain superfamily/Winged helix DNA-binding domain"/>
    <property type="match status" value="1"/>
</dbReference>
<evidence type="ECO:0000313" key="1">
    <source>
        <dbReference type="EMBL" id="MPL82645.1"/>
    </source>
</evidence>